<evidence type="ECO:0000313" key="2">
    <source>
        <dbReference type="EMBL" id="GFR89274.1"/>
    </source>
</evidence>
<feature type="compositionally biased region" description="Basic residues" evidence="1">
    <location>
        <begin position="123"/>
        <end position="170"/>
    </location>
</feature>
<feature type="compositionally biased region" description="Polar residues" evidence="1">
    <location>
        <begin position="1"/>
        <end position="13"/>
    </location>
</feature>
<proteinExistence type="predicted"/>
<comment type="caution">
    <text evidence="2">The sequence shown here is derived from an EMBL/GenBank/DDBJ whole genome shotgun (WGS) entry which is preliminary data.</text>
</comment>
<feature type="region of interest" description="Disordered" evidence="1">
    <location>
        <begin position="1"/>
        <end position="30"/>
    </location>
</feature>
<evidence type="ECO:0000313" key="3">
    <source>
        <dbReference type="Proteomes" id="UP000762676"/>
    </source>
</evidence>
<evidence type="ECO:0000256" key="1">
    <source>
        <dbReference type="SAM" id="MobiDB-lite"/>
    </source>
</evidence>
<organism evidence="2 3">
    <name type="scientific">Elysia marginata</name>
    <dbReference type="NCBI Taxonomy" id="1093978"/>
    <lineage>
        <taxon>Eukaryota</taxon>
        <taxon>Metazoa</taxon>
        <taxon>Spiralia</taxon>
        <taxon>Lophotrochozoa</taxon>
        <taxon>Mollusca</taxon>
        <taxon>Gastropoda</taxon>
        <taxon>Heterobranchia</taxon>
        <taxon>Euthyneura</taxon>
        <taxon>Panpulmonata</taxon>
        <taxon>Sacoglossa</taxon>
        <taxon>Placobranchoidea</taxon>
        <taxon>Plakobranchidae</taxon>
        <taxon>Elysia</taxon>
    </lineage>
</organism>
<keyword evidence="3" id="KW-1185">Reference proteome</keyword>
<dbReference type="EMBL" id="BMAT01001619">
    <property type="protein sequence ID" value="GFR89274.1"/>
    <property type="molecule type" value="Genomic_DNA"/>
</dbReference>
<dbReference type="Proteomes" id="UP000762676">
    <property type="component" value="Unassembled WGS sequence"/>
</dbReference>
<accession>A0AAV4GVH9</accession>
<name>A0AAV4GVH9_9GAST</name>
<dbReference type="AlphaFoldDB" id="A0AAV4GVH9"/>
<sequence length="184" mass="20614">MDQDSNANDNFNSHPFHENQAGPSTSVTEAYPGTKALVRPKKSSRMMTKLVNAIRVLGKDKGAPLGGIRNYLISNDLVSPKTADCKILSTVSDALKKGIVTLGTASDFNWLFRLAGAAAKRAYSPRRNKKKGKRSTAKKRKSSKRKTRKTKRRRRNVRKSTRKGTKKKKQKDCGRFYWGLSSKK</sequence>
<feature type="region of interest" description="Disordered" evidence="1">
    <location>
        <begin position="122"/>
        <end position="184"/>
    </location>
</feature>
<protein>
    <recommendedName>
        <fullName evidence="4">H15 domain-containing protein</fullName>
    </recommendedName>
</protein>
<gene>
    <name evidence="2" type="ORF">ElyMa_000790500</name>
</gene>
<evidence type="ECO:0008006" key="4">
    <source>
        <dbReference type="Google" id="ProtNLM"/>
    </source>
</evidence>
<reference evidence="2 3" key="1">
    <citation type="journal article" date="2021" name="Elife">
        <title>Chloroplast acquisition without the gene transfer in kleptoplastic sea slugs, Plakobranchus ocellatus.</title>
        <authorList>
            <person name="Maeda T."/>
            <person name="Takahashi S."/>
            <person name="Yoshida T."/>
            <person name="Shimamura S."/>
            <person name="Takaki Y."/>
            <person name="Nagai Y."/>
            <person name="Toyoda A."/>
            <person name="Suzuki Y."/>
            <person name="Arimoto A."/>
            <person name="Ishii H."/>
            <person name="Satoh N."/>
            <person name="Nishiyama T."/>
            <person name="Hasebe M."/>
            <person name="Maruyama T."/>
            <person name="Minagawa J."/>
            <person name="Obokata J."/>
            <person name="Shigenobu S."/>
        </authorList>
    </citation>
    <scope>NUCLEOTIDE SEQUENCE [LARGE SCALE GENOMIC DNA]</scope>
</reference>